<feature type="domain" description="EAL" evidence="2">
    <location>
        <begin position="605"/>
        <end position="859"/>
    </location>
</feature>
<dbReference type="Pfam" id="PF00563">
    <property type="entry name" value="EAL"/>
    <property type="match status" value="1"/>
</dbReference>
<evidence type="ECO:0000313" key="6">
    <source>
        <dbReference type="Proteomes" id="UP000051634"/>
    </source>
</evidence>
<dbReference type="InterPro" id="IPR003660">
    <property type="entry name" value="HAMP_dom"/>
</dbReference>
<dbReference type="PATRIC" id="fig|54398.3.peg.3104"/>
<feature type="transmembrane region" description="Helical" evidence="1">
    <location>
        <begin position="351"/>
        <end position="373"/>
    </location>
</feature>
<dbReference type="InterPro" id="IPR029787">
    <property type="entry name" value="Nucleotide_cyclase"/>
</dbReference>
<evidence type="ECO:0000256" key="1">
    <source>
        <dbReference type="SAM" id="Phobius"/>
    </source>
</evidence>
<feature type="domain" description="GGDEF" evidence="4">
    <location>
        <begin position="463"/>
        <end position="596"/>
    </location>
</feature>
<protein>
    <submittedName>
        <fullName evidence="5">Diguanylate cyclase (GGDEF) domain</fullName>
    </submittedName>
</protein>
<dbReference type="PROSITE" id="PS50883">
    <property type="entry name" value="EAL"/>
    <property type="match status" value="1"/>
</dbReference>
<sequence>MVERCILDEYEDQRQAESVRIHLPGIGSYRGRYAYAAVIASVILLLAALLALYDVEQGSQTYIRNITQRNSTAELLRDVRSHLDLVENRLQRIVIEPVQKDVQKLEQALTQLSLLLNHLKQLLAQDDSRESQAIANQLQADLDRLHRSGMELVGLRTEVERWFPAIRQMREVTYPHSQAALNQLDILLAEVDEELSAEQRLRVVMSVSTLRHFWSAMASELRLFVSNRFGVFASDASVGMRSRFTNVIYYAEEVKAQINTLKALHEEGLLGFLGAESIDEVESRFTGWMRGAYQISVMLEGSGWRRDVVMLQQTIDPLLEQMRQRLRVINSDSENQSAADITRLTNMARQLTLTMGAMALFTIILVLLAYIFLNRTLLKQIARTALALKQEAQGNLRIVPPPAKLSEMRDLVEAFNEMRRQVHMRQKHLDHMAYHDALTRLPNRVLFRDRLEHALQIAVRDGRRIGLMFMDLDRFKQVNDSLGHLVGDELLKVVAERLQRVIRGSDTAARLSGDEFAVLAEGINDRADMIPLADKVVQALEQPVCIDEHELRISVSIGIAIAPEDDHLADDLIRDADTAMYAAKKQRGSAYRYFAQEMISEAAESLQLENELRQAVEAGQFLFHYQPVVSLWSGELYCCEALLRWRHPTKGLLSPAVFLDTLDDTGLIVRVIDSLLDSLVDQQKFLSRLVGRPVALALNLSPRLLNDPPFCRGLLKRLLEGQFQTGSLILELTEDTLTHELAEANELLQQLKNLGARVALDDFGVGQASLNHLRQFPFDLVKIDRDFIRNVISDSNDASLVQAIIHLAHAFDMKVVAEGVETKGQLAFVQNLGCDFIQGYLIGMPLSAEQAQECAAVDQASGGLFEPTEFLVD</sequence>
<keyword evidence="1" id="KW-0812">Transmembrane</keyword>
<dbReference type="Pfam" id="PF00990">
    <property type="entry name" value="GGDEF"/>
    <property type="match status" value="1"/>
</dbReference>
<dbReference type="Proteomes" id="UP000051634">
    <property type="component" value="Unassembled WGS sequence"/>
</dbReference>
<reference evidence="5 6" key="1">
    <citation type="submission" date="2015-11" db="EMBL/GenBank/DDBJ databases">
        <title>The genome of Candidatus Endoriftia persephone in Ridgeia piscesae and population structure of the North Eastern Pacific vestimentiferan symbionts.</title>
        <authorList>
            <person name="Perez M."/>
            <person name="Juniper K.S."/>
        </authorList>
    </citation>
    <scope>NUCLEOTIDE SEQUENCE [LARGE SCALE GENOMIC DNA]</scope>
    <source>
        <strain evidence="5">Ind11</strain>
    </source>
</reference>
<keyword evidence="6" id="KW-1185">Reference proteome</keyword>
<dbReference type="InterPro" id="IPR001633">
    <property type="entry name" value="EAL_dom"/>
</dbReference>
<feature type="domain" description="HAMP" evidence="3">
    <location>
        <begin position="375"/>
        <end position="427"/>
    </location>
</feature>
<dbReference type="Gene3D" id="3.20.20.450">
    <property type="entry name" value="EAL domain"/>
    <property type="match status" value="1"/>
</dbReference>
<dbReference type="SUPFAM" id="SSF55073">
    <property type="entry name" value="Nucleotide cyclase"/>
    <property type="match status" value="1"/>
</dbReference>
<dbReference type="CDD" id="cd01949">
    <property type="entry name" value="GGDEF"/>
    <property type="match status" value="1"/>
</dbReference>
<dbReference type="PROSITE" id="PS50887">
    <property type="entry name" value="GGDEF"/>
    <property type="match status" value="1"/>
</dbReference>
<gene>
    <name evidence="5" type="ORF">Ga0074115_1533</name>
</gene>
<dbReference type="GO" id="GO:0007165">
    <property type="term" value="P:signal transduction"/>
    <property type="evidence" value="ECO:0007669"/>
    <property type="project" value="InterPro"/>
</dbReference>
<dbReference type="RefSeq" id="WP_232433143.1">
    <property type="nucleotide sequence ID" value="NZ_KQ557162.1"/>
</dbReference>
<dbReference type="SMART" id="SM00304">
    <property type="entry name" value="HAMP"/>
    <property type="match status" value="1"/>
</dbReference>
<accession>A0A0T5Z120</accession>
<evidence type="ECO:0000259" key="2">
    <source>
        <dbReference type="PROSITE" id="PS50883"/>
    </source>
</evidence>
<dbReference type="SMART" id="SM00052">
    <property type="entry name" value="EAL"/>
    <property type="match status" value="1"/>
</dbReference>
<feature type="transmembrane region" description="Helical" evidence="1">
    <location>
        <begin position="33"/>
        <end position="55"/>
    </location>
</feature>
<dbReference type="GO" id="GO:0016020">
    <property type="term" value="C:membrane"/>
    <property type="evidence" value="ECO:0007669"/>
    <property type="project" value="InterPro"/>
</dbReference>
<dbReference type="InterPro" id="IPR000160">
    <property type="entry name" value="GGDEF_dom"/>
</dbReference>
<dbReference type="Gene3D" id="3.30.70.270">
    <property type="match status" value="1"/>
</dbReference>
<dbReference type="SUPFAM" id="SSF141868">
    <property type="entry name" value="EAL domain-like"/>
    <property type="match status" value="1"/>
</dbReference>
<dbReference type="CDD" id="cd01948">
    <property type="entry name" value="EAL"/>
    <property type="match status" value="1"/>
</dbReference>
<dbReference type="EMBL" id="LDXT01000044">
    <property type="protein sequence ID" value="KRT56538.1"/>
    <property type="molecule type" value="Genomic_DNA"/>
</dbReference>
<evidence type="ECO:0000259" key="3">
    <source>
        <dbReference type="PROSITE" id="PS50885"/>
    </source>
</evidence>
<evidence type="ECO:0000259" key="4">
    <source>
        <dbReference type="PROSITE" id="PS50887"/>
    </source>
</evidence>
<dbReference type="PANTHER" id="PTHR44757">
    <property type="entry name" value="DIGUANYLATE CYCLASE DGCP"/>
    <property type="match status" value="1"/>
</dbReference>
<dbReference type="InterPro" id="IPR043128">
    <property type="entry name" value="Rev_trsase/Diguanyl_cyclase"/>
</dbReference>
<keyword evidence="1" id="KW-0472">Membrane</keyword>
<dbReference type="PROSITE" id="PS50885">
    <property type="entry name" value="HAMP"/>
    <property type="match status" value="1"/>
</dbReference>
<name>A0A0T5Z120_9GAMM</name>
<dbReference type="InterPro" id="IPR052155">
    <property type="entry name" value="Biofilm_reg_signaling"/>
</dbReference>
<proteinExistence type="predicted"/>
<dbReference type="Gene3D" id="6.10.340.10">
    <property type="match status" value="1"/>
</dbReference>
<organism evidence="5 6">
    <name type="scientific">endosymbiont of Ridgeia piscesae</name>
    <dbReference type="NCBI Taxonomy" id="54398"/>
    <lineage>
        <taxon>Bacteria</taxon>
        <taxon>Pseudomonadati</taxon>
        <taxon>Pseudomonadota</taxon>
        <taxon>Gammaproteobacteria</taxon>
        <taxon>sulfur-oxidizing symbionts</taxon>
    </lineage>
</organism>
<keyword evidence="1" id="KW-1133">Transmembrane helix</keyword>
<comment type="caution">
    <text evidence="5">The sequence shown here is derived from an EMBL/GenBank/DDBJ whole genome shotgun (WGS) entry which is preliminary data.</text>
</comment>
<dbReference type="NCBIfam" id="TIGR00254">
    <property type="entry name" value="GGDEF"/>
    <property type="match status" value="1"/>
</dbReference>
<dbReference type="InterPro" id="IPR035919">
    <property type="entry name" value="EAL_sf"/>
</dbReference>
<dbReference type="PANTHER" id="PTHR44757:SF2">
    <property type="entry name" value="BIOFILM ARCHITECTURE MAINTENANCE PROTEIN MBAA"/>
    <property type="match status" value="1"/>
</dbReference>
<evidence type="ECO:0000313" key="5">
    <source>
        <dbReference type="EMBL" id="KRT56538.1"/>
    </source>
</evidence>
<dbReference type="AlphaFoldDB" id="A0A0T5Z120"/>
<dbReference type="SMART" id="SM00267">
    <property type="entry name" value="GGDEF"/>
    <property type="match status" value="1"/>
</dbReference>